<evidence type="ECO:0000256" key="6">
    <source>
        <dbReference type="ARBA" id="ARBA00023136"/>
    </source>
</evidence>
<feature type="transmembrane region" description="Helical" evidence="9">
    <location>
        <begin position="22"/>
        <end position="47"/>
    </location>
</feature>
<accession>R7U5L6</accession>
<feature type="transmembrane region" description="Helical" evidence="9">
    <location>
        <begin position="179"/>
        <end position="202"/>
    </location>
</feature>
<dbReference type="Gene3D" id="1.20.1070.10">
    <property type="entry name" value="Rhodopsin 7-helix transmembrane proteins"/>
    <property type="match status" value="1"/>
</dbReference>
<dbReference type="SUPFAM" id="SSF81321">
    <property type="entry name" value="Family A G protein-coupled receptor-like"/>
    <property type="match status" value="1"/>
</dbReference>
<dbReference type="PROSITE" id="PS50262">
    <property type="entry name" value="G_PROTEIN_RECEP_F1_2"/>
    <property type="match status" value="1"/>
</dbReference>
<reference evidence="11 13" key="2">
    <citation type="journal article" date="2013" name="Nature">
        <title>Insights into bilaterian evolution from three spiralian genomes.</title>
        <authorList>
            <person name="Simakov O."/>
            <person name="Marletaz F."/>
            <person name="Cho S.J."/>
            <person name="Edsinger-Gonzales E."/>
            <person name="Havlak P."/>
            <person name="Hellsten U."/>
            <person name="Kuo D.H."/>
            <person name="Larsson T."/>
            <person name="Lv J."/>
            <person name="Arendt D."/>
            <person name="Savage R."/>
            <person name="Osoegawa K."/>
            <person name="de Jong P."/>
            <person name="Grimwood J."/>
            <person name="Chapman J.A."/>
            <person name="Shapiro H."/>
            <person name="Aerts A."/>
            <person name="Otillar R.P."/>
            <person name="Terry A.Y."/>
            <person name="Boore J.L."/>
            <person name="Grigoriev I.V."/>
            <person name="Lindberg D.R."/>
            <person name="Seaver E.C."/>
            <person name="Weisblat D.A."/>
            <person name="Putnam N.H."/>
            <person name="Rokhsar D.S."/>
        </authorList>
    </citation>
    <scope>NUCLEOTIDE SEQUENCE</scope>
    <source>
        <strain evidence="11 13">I ESC-2004</strain>
    </source>
</reference>
<dbReference type="OrthoDB" id="10654619at2759"/>
<proteinExistence type="predicted"/>
<dbReference type="CDD" id="cd00637">
    <property type="entry name" value="7tm_classA_rhodopsin-like"/>
    <property type="match status" value="1"/>
</dbReference>
<feature type="transmembrane region" description="Helical" evidence="9">
    <location>
        <begin position="260"/>
        <end position="284"/>
    </location>
</feature>
<dbReference type="PANTHER" id="PTHR24228:SF59">
    <property type="entry name" value="NEUROPEPTIDE RECEPTOR 15"/>
    <property type="match status" value="1"/>
</dbReference>
<keyword evidence="3 9" id="KW-0812">Transmembrane</keyword>
<reference evidence="12" key="3">
    <citation type="submission" date="2015-06" db="UniProtKB">
        <authorList>
            <consortium name="EnsemblMetazoa"/>
        </authorList>
    </citation>
    <scope>IDENTIFICATION</scope>
</reference>
<comment type="subcellular location">
    <subcellularLocation>
        <location evidence="1">Cell membrane</location>
        <topology evidence="1">Multi-pass membrane protein</topology>
    </subcellularLocation>
</comment>
<dbReference type="PANTHER" id="PTHR24228">
    <property type="entry name" value="B2 BRADYKININ RECEPTOR/ANGIOTENSIN II RECEPTOR"/>
    <property type="match status" value="1"/>
</dbReference>
<dbReference type="Proteomes" id="UP000014760">
    <property type="component" value="Unassembled WGS sequence"/>
</dbReference>
<evidence type="ECO:0000256" key="7">
    <source>
        <dbReference type="ARBA" id="ARBA00023170"/>
    </source>
</evidence>
<organism evidence="11">
    <name type="scientific">Capitella teleta</name>
    <name type="common">Polychaete worm</name>
    <dbReference type="NCBI Taxonomy" id="283909"/>
    <lineage>
        <taxon>Eukaryota</taxon>
        <taxon>Metazoa</taxon>
        <taxon>Spiralia</taxon>
        <taxon>Lophotrochozoa</taxon>
        <taxon>Annelida</taxon>
        <taxon>Polychaeta</taxon>
        <taxon>Sedentaria</taxon>
        <taxon>Scolecida</taxon>
        <taxon>Capitellidae</taxon>
        <taxon>Capitella</taxon>
    </lineage>
</organism>
<dbReference type="InterPro" id="IPR000276">
    <property type="entry name" value="GPCR_Rhodpsn"/>
</dbReference>
<dbReference type="GO" id="GO:0005886">
    <property type="term" value="C:plasma membrane"/>
    <property type="evidence" value="ECO:0007669"/>
    <property type="project" value="UniProtKB-SubCell"/>
</dbReference>
<keyword evidence="8" id="KW-0807">Transducer</keyword>
<keyword evidence="6 9" id="KW-0472">Membrane</keyword>
<evidence type="ECO:0000256" key="8">
    <source>
        <dbReference type="ARBA" id="ARBA00023224"/>
    </source>
</evidence>
<reference evidence="13" key="1">
    <citation type="submission" date="2012-12" db="EMBL/GenBank/DDBJ databases">
        <authorList>
            <person name="Hellsten U."/>
            <person name="Grimwood J."/>
            <person name="Chapman J.A."/>
            <person name="Shapiro H."/>
            <person name="Aerts A."/>
            <person name="Otillar R.P."/>
            <person name="Terry A.Y."/>
            <person name="Boore J.L."/>
            <person name="Simakov O."/>
            <person name="Marletaz F."/>
            <person name="Cho S.-J."/>
            <person name="Edsinger-Gonzales E."/>
            <person name="Havlak P."/>
            <person name="Kuo D.-H."/>
            <person name="Larsson T."/>
            <person name="Lv J."/>
            <person name="Arendt D."/>
            <person name="Savage R."/>
            <person name="Osoegawa K."/>
            <person name="de Jong P."/>
            <person name="Lindberg D.R."/>
            <person name="Seaver E.C."/>
            <person name="Weisblat D.A."/>
            <person name="Putnam N.H."/>
            <person name="Grigoriev I.V."/>
            <person name="Rokhsar D.S."/>
        </authorList>
    </citation>
    <scope>NUCLEOTIDE SEQUENCE</scope>
    <source>
        <strain evidence="13">I ESC-2004</strain>
    </source>
</reference>
<protein>
    <recommendedName>
        <fullName evidence="10">G-protein coupled receptors family 1 profile domain-containing protein</fullName>
    </recommendedName>
</protein>
<dbReference type="EMBL" id="AMQN01009354">
    <property type="status" value="NOT_ANNOTATED_CDS"/>
    <property type="molecule type" value="Genomic_DNA"/>
</dbReference>
<feature type="transmembrane region" description="Helical" evidence="9">
    <location>
        <begin position="97"/>
        <end position="116"/>
    </location>
</feature>
<evidence type="ECO:0000256" key="1">
    <source>
        <dbReference type="ARBA" id="ARBA00004651"/>
    </source>
</evidence>
<dbReference type="EnsemblMetazoa" id="CapteT202513">
    <property type="protein sequence ID" value="CapteP202513"/>
    <property type="gene ID" value="CapteG202513"/>
</dbReference>
<keyword evidence="2" id="KW-1003">Cell membrane</keyword>
<feature type="transmembrane region" description="Helical" evidence="9">
    <location>
        <begin position="137"/>
        <end position="159"/>
    </location>
</feature>
<dbReference type="Pfam" id="PF00001">
    <property type="entry name" value="7tm_1"/>
    <property type="match status" value="1"/>
</dbReference>
<evidence type="ECO:0000256" key="5">
    <source>
        <dbReference type="ARBA" id="ARBA00023040"/>
    </source>
</evidence>
<gene>
    <name evidence="11" type="ORF">CAPTEDRAFT_202513</name>
</gene>
<feature type="transmembrane region" description="Helical" evidence="9">
    <location>
        <begin position="230"/>
        <end position="254"/>
    </location>
</feature>
<dbReference type="GO" id="GO:0004930">
    <property type="term" value="F:G protein-coupled receptor activity"/>
    <property type="evidence" value="ECO:0007669"/>
    <property type="project" value="UniProtKB-KW"/>
</dbReference>
<evidence type="ECO:0000256" key="3">
    <source>
        <dbReference type="ARBA" id="ARBA00022692"/>
    </source>
</evidence>
<dbReference type="AlphaFoldDB" id="R7U5L6"/>
<name>R7U5L6_CAPTE</name>
<dbReference type="HOGENOM" id="CLU_057578_0_0_1"/>
<evidence type="ECO:0000256" key="4">
    <source>
        <dbReference type="ARBA" id="ARBA00022989"/>
    </source>
</evidence>
<feature type="domain" description="G-protein coupled receptors family 1 profile" evidence="10">
    <location>
        <begin position="38"/>
        <end position="285"/>
    </location>
</feature>
<sequence>MDNLTHNGSLSDTTSFPQPLQIIYLCFGIPLGVVICLGNVILLTVIVDKKGPLRTSTRTLLGSLVISDILTGFLLILNASFLSLQETIREFYRARCMLWGLVLTLPTLCSFMHLSVISLERRHAVTAPAHPIGRRKAILYCIGIWSYCGVICVLGMLFLFGDGLRNVVGFCDVLSLPGFYLLVLALHIILAVVIETYAAVNVRNTLLLHQRKIQVTNTITYNNLMEDTKVAWVFFSAFALQLGPTVPFAILLAVLSAGVYVPATFIIARLCYLFAQIPGLKFVLYLRMNKELHKATVKRLGCTKKPPRLSPSHTP</sequence>
<keyword evidence="5" id="KW-0297">G-protein coupled receptor</keyword>
<evidence type="ECO:0000256" key="9">
    <source>
        <dbReference type="SAM" id="Phobius"/>
    </source>
</evidence>
<keyword evidence="13" id="KW-1185">Reference proteome</keyword>
<keyword evidence="7" id="KW-0675">Receptor</keyword>
<evidence type="ECO:0000313" key="13">
    <source>
        <dbReference type="Proteomes" id="UP000014760"/>
    </source>
</evidence>
<evidence type="ECO:0000256" key="2">
    <source>
        <dbReference type="ARBA" id="ARBA00022475"/>
    </source>
</evidence>
<dbReference type="EMBL" id="KB305236">
    <property type="protein sequence ID" value="ELU01269.1"/>
    <property type="molecule type" value="Genomic_DNA"/>
</dbReference>
<feature type="transmembrane region" description="Helical" evidence="9">
    <location>
        <begin position="59"/>
        <end position="77"/>
    </location>
</feature>
<dbReference type="InterPro" id="IPR017452">
    <property type="entry name" value="GPCR_Rhodpsn_7TM"/>
</dbReference>
<evidence type="ECO:0000313" key="12">
    <source>
        <dbReference type="EnsemblMetazoa" id="CapteP202513"/>
    </source>
</evidence>
<keyword evidence="4 9" id="KW-1133">Transmembrane helix</keyword>
<evidence type="ECO:0000259" key="10">
    <source>
        <dbReference type="PROSITE" id="PS50262"/>
    </source>
</evidence>
<evidence type="ECO:0000313" key="11">
    <source>
        <dbReference type="EMBL" id="ELU01269.1"/>
    </source>
</evidence>